<name>A0A8X6KFN7_TRICU</name>
<dbReference type="Proteomes" id="UP000887116">
    <property type="component" value="Unassembled WGS sequence"/>
</dbReference>
<reference evidence="1" key="1">
    <citation type="submission" date="2020-07" db="EMBL/GenBank/DDBJ databases">
        <title>Multicomponent nature underlies the extraordinary mechanical properties of spider dragline silk.</title>
        <authorList>
            <person name="Kono N."/>
            <person name="Nakamura H."/>
            <person name="Mori M."/>
            <person name="Yoshida Y."/>
            <person name="Ohtoshi R."/>
            <person name="Malay A.D."/>
            <person name="Moran D.A.P."/>
            <person name="Tomita M."/>
            <person name="Numata K."/>
            <person name="Arakawa K."/>
        </authorList>
    </citation>
    <scope>NUCLEOTIDE SEQUENCE</scope>
</reference>
<proteinExistence type="predicted"/>
<organism evidence="1 2">
    <name type="scientific">Trichonephila clavata</name>
    <name type="common">Joro spider</name>
    <name type="synonym">Nephila clavata</name>
    <dbReference type="NCBI Taxonomy" id="2740835"/>
    <lineage>
        <taxon>Eukaryota</taxon>
        <taxon>Metazoa</taxon>
        <taxon>Ecdysozoa</taxon>
        <taxon>Arthropoda</taxon>
        <taxon>Chelicerata</taxon>
        <taxon>Arachnida</taxon>
        <taxon>Araneae</taxon>
        <taxon>Araneomorphae</taxon>
        <taxon>Entelegynae</taxon>
        <taxon>Araneoidea</taxon>
        <taxon>Nephilidae</taxon>
        <taxon>Trichonephila</taxon>
    </lineage>
</organism>
<evidence type="ECO:0000313" key="1">
    <source>
        <dbReference type="EMBL" id="GFQ72304.1"/>
    </source>
</evidence>
<evidence type="ECO:0000313" key="2">
    <source>
        <dbReference type="Proteomes" id="UP000887116"/>
    </source>
</evidence>
<comment type="caution">
    <text evidence="1">The sequence shown here is derived from an EMBL/GenBank/DDBJ whole genome shotgun (WGS) entry which is preliminary data.</text>
</comment>
<sequence>MTYTRSCPLCIPMDLGDPSKWMRHPKRPECLPSDLRNTLLILNTAIDHLNTQLLTLVNISEMPCNMLFRKDFHCVSCSYGFVKLPCRIHAVN</sequence>
<protein>
    <submittedName>
        <fullName evidence="1">Uncharacterized protein</fullName>
    </submittedName>
</protein>
<dbReference type="OrthoDB" id="10518617at2759"/>
<accession>A0A8X6KFN7</accession>
<keyword evidence="2" id="KW-1185">Reference proteome</keyword>
<gene>
    <name evidence="1" type="ORF">TNCT_519231</name>
</gene>
<dbReference type="EMBL" id="BMAO01011254">
    <property type="protein sequence ID" value="GFQ72304.1"/>
    <property type="molecule type" value="Genomic_DNA"/>
</dbReference>
<dbReference type="AlphaFoldDB" id="A0A8X6KFN7"/>